<dbReference type="GO" id="GO:0046872">
    <property type="term" value="F:metal ion binding"/>
    <property type="evidence" value="ECO:0007669"/>
    <property type="project" value="InterPro"/>
</dbReference>
<evidence type="ECO:0000259" key="1">
    <source>
        <dbReference type="PROSITE" id="PS50846"/>
    </source>
</evidence>
<dbReference type="OrthoDB" id="9813965at2"/>
<dbReference type="PROSITE" id="PS50846">
    <property type="entry name" value="HMA_2"/>
    <property type="match status" value="1"/>
</dbReference>
<dbReference type="EMBL" id="FMWL01000004">
    <property type="protein sequence ID" value="SCZ78293.1"/>
    <property type="molecule type" value="Genomic_DNA"/>
</dbReference>
<gene>
    <name evidence="2" type="ORF">SAMN03080599_01196</name>
</gene>
<dbReference type="AlphaFoldDB" id="A0A1G5RW68"/>
<dbReference type="Pfam" id="PF00403">
    <property type="entry name" value="HMA"/>
    <property type="match status" value="1"/>
</dbReference>
<dbReference type="SUPFAM" id="SSF55008">
    <property type="entry name" value="HMA, heavy metal-associated domain"/>
    <property type="match status" value="1"/>
</dbReference>
<dbReference type="Proteomes" id="UP000199208">
    <property type="component" value="Unassembled WGS sequence"/>
</dbReference>
<dbReference type="CDD" id="cd00371">
    <property type="entry name" value="HMA"/>
    <property type="match status" value="1"/>
</dbReference>
<feature type="domain" description="HMA" evidence="1">
    <location>
        <begin position="1"/>
        <end position="63"/>
    </location>
</feature>
<dbReference type="RefSeq" id="WP_092589984.1">
    <property type="nucleotide sequence ID" value="NZ_FMWL01000004.1"/>
</dbReference>
<keyword evidence="3" id="KW-1185">Reference proteome</keyword>
<protein>
    <submittedName>
        <fullName evidence="2">Copper chaperone</fullName>
    </submittedName>
</protein>
<proteinExistence type="predicted"/>
<evidence type="ECO:0000313" key="3">
    <source>
        <dbReference type="Proteomes" id="UP000199208"/>
    </source>
</evidence>
<dbReference type="STRING" id="1120920.SAMN03080599_01196"/>
<organism evidence="2 3">
    <name type="scientific">Acidaminobacter hydrogenoformans DSM 2784</name>
    <dbReference type="NCBI Taxonomy" id="1120920"/>
    <lineage>
        <taxon>Bacteria</taxon>
        <taxon>Bacillati</taxon>
        <taxon>Bacillota</taxon>
        <taxon>Clostridia</taxon>
        <taxon>Peptostreptococcales</taxon>
        <taxon>Acidaminobacteraceae</taxon>
        <taxon>Acidaminobacter</taxon>
    </lineage>
</organism>
<sequence length="66" mass="7069">MKTLKIDGMSCGHCERRVKNALEEIDGVQVLSVSADQNIATVETDVEDAVLMAAVEEAGYTVTAIE</sequence>
<reference evidence="2 3" key="1">
    <citation type="submission" date="2016-10" db="EMBL/GenBank/DDBJ databases">
        <authorList>
            <person name="de Groot N.N."/>
        </authorList>
    </citation>
    <scope>NUCLEOTIDE SEQUENCE [LARGE SCALE GENOMIC DNA]</scope>
    <source>
        <strain evidence="2 3">DSM 2784</strain>
    </source>
</reference>
<name>A0A1G5RW68_9FIRM</name>
<dbReference type="InterPro" id="IPR036163">
    <property type="entry name" value="HMA_dom_sf"/>
</dbReference>
<accession>A0A1G5RW68</accession>
<evidence type="ECO:0000313" key="2">
    <source>
        <dbReference type="EMBL" id="SCZ78293.1"/>
    </source>
</evidence>
<dbReference type="InterPro" id="IPR006121">
    <property type="entry name" value="HMA_dom"/>
</dbReference>
<dbReference type="Gene3D" id="3.30.70.100">
    <property type="match status" value="1"/>
</dbReference>